<keyword evidence="2" id="KW-0812">Transmembrane</keyword>
<organism evidence="3 4">
    <name type="scientific">Cellulomonas chengniuliangii</name>
    <dbReference type="NCBI Taxonomy" id="2968084"/>
    <lineage>
        <taxon>Bacteria</taxon>
        <taxon>Bacillati</taxon>
        <taxon>Actinomycetota</taxon>
        <taxon>Actinomycetes</taxon>
        <taxon>Micrococcales</taxon>
        <taxon>Cellulomonadaceae</taxon>
        <taxon>Cellulomonas</taxon>
    </lineage>
</organism>
<feature type="transmembrane region" description="Helical" evidence="2">
    <location>
        <begin position="128"/>
        <end position="152"/>
    </location>
</feature>
<dbReference type="Pfam" id="PF19877">
    <property type="entry name" value="DUF6350"/>
    <property type="match status" value="1"/>
</dbReference>
<feature type="transmembrane region" description="Helical" evidence="2">
    <location>
        <begin position="199"/>
        <end position="229"/>
    </location>
</feature>
<feature type="transmembrane region" description="Helical" evidence="2">
    <location>
        <begin position="41"/>
        <end position="65"/>
    </location>
</feature>
<evidence type="ECO:0000256" key="2">
    <source>
        <dbReference type="SAM" id="Phobius"/>
    </source>
</evidence>
<evidence type="ECO:0000313" key="4">
    <source>
        <dbReference type="Proteomes" id="UP001316189"/>
    </source>
</evidence>
<dbReference type="RefSeq" id="WP_227570401.1">
    <property type="nucleotide sequence ID" value="NZ_CP101988.1"/>
</dbReference>
<dbReference type="EMBL" id="CP101988">
    <property type="protein sequence ID" value="UUI74737.1"/>
    <property type="molecule type" value="Genomic_DNA"/>
</dbReference>
<dbReference type="InterPro" id="IPR045931">
    <property type="entry name" value="DUF6350"/>
</dbReference>
<feature type="transmembrane region" description="Helical" evidence="2">
    <location>
        <begin position="308"/>
        <end position="331"/>
    </location>
</feature>
<dbReference type="Proteomes" id="UP001316189">
    <property type="component" value="Chromosome"/>
</dbReference>
<feature type="transmembrane region" description="Helical" evidence="2">
    <location>
        <begin position="158"/>
        <end position="178"/>
    </location>
</feature>
<feature type="transmembrane region" description="Helical" evidence="2">
    <location>
        <begin position="381"/>
        <end position="402"/>
    </location>
</feature>
<feature type="compositionally biased region" description="Basic and acidic residues" evidence="1">
    <location>
        <begin position="1"/>
        <end position="14"/>
    </location>
</feature>
<proteinExistence type="predicted"/>
<reference evidence="3 4" key="1">
    <citation type="submission" date="2022-07" db="EMBL/GenBank/DDBJ databases">
        <title>Novel species in genus cellulomonas.</title>
        <authorList>
            <person name="Ye L."/>
        </authorList>
    </citation>
    <scope>NUCLEOTIDE SEQUENCE [LARGE SCALE GENOMIC DNA]</scope>
    <source>
        <strain evidence="4">zg-Y338</strain>
    </source>
</reference>
<protein>
    <submittedName>
        <fullName evidence="3">DUF6350 family protein</fullName>
    </submittedName>
</protein>
<evidence type="ECO:0000256" key="1">
    <source>
        <dbReference type="SAM" id="MobiDB-lite"/>
    </source>
</evidence>
<feature type="transmembrane region" description="Helical" evidence="2">
    <location>
        <begin position="85"/>
        <end position="116"/>
    </location>
</feature>
<accession>A0ABY5KZP7</accession>
<gene>
    <name evidence="3" type="ORF">NP064_13210</name>
</gene>
<keyword evidence="4" id="KW-1185">Reference proteome</keyword>
<feature type="region of interest" description="Disordered" evidence="1">
    <location>
        <begin position="1"/>
        <end position="33"/>
    </location>
</feature>
<keyword evidence="2" id="KW-1133">Transmembrane helix</keyword>
<evidence type="ECO:0000313" key="3">
    <source>
        <dbReference type="EMBL" id="UUI74737.1"/>
    </source>
</evidence>
<feature type="transmembrane region" description="Helical" evidence="2">
    <location>
        <begin position="343"/>
        <end position="369"/>
    </location>
</feature>
<keyword evidence="2" id="KW-0472">Membrane</keyword>
<sequence length="431" mass="42863">MTDPSGTDRLDRARPPRVLAAERPGAPTPEGRSAPRWLPGLLAGLQGALLSLLVVVLPAVTAYVVTSADPANGDVAWTRSTEIGAGLWLLGHGVPLGLGGNMVSLMPLGITCLALFTCHASARRSGEATTVSLVAGVGGYTAVAVVITLLMRATIADVALALIGGAAVSATGLATGLARRPDAPRVRELTRPLWSRVIAPIRTGVTAGVLAVAMLMAVASAVVVVWTLAGRATINDIVRVLDLDPVGGGVLAVGELAYVPNVVVWALAWLTGPGFRVGAGTSFTTGEVVSGPLPAVPLLGALPQPGTAGGLLGAAPALLLVAGAVAGWWLHRRLPADRAIDPLVAGVAASLAAGAMAAALTVAASGGIGPGRMGDFGASPFAVGLQLGGGVLLGVLAVSLPADGAFRAACRRALVRAVSRGSRDQSGPAAT</sequence>
<name>A0ABY5KZP7_9CELL</name>